<evidence type="ECO:0008006" key="3">
    <source>
        <dbReference type="Google" id="ProtNLM"/>
    </source>
</evidence>
<dbReference type="EMBL" id="BARV01019869">
    <property type="protein sequence ID" value="GAI20906.1"/>
    <property type="molecule type" value="Genomic_DNA"/>
</dbReference>
<reference evidence="2" key="1">
    <citation type="journal article" date="2014" name="Front. Microbiol.">
        <title>High frequency of phylogenetically diverse reductive dehalogenase-homologous genes in deep subseafloor sedimentary metagenomes.</title>
        <authorList>
            <person name="Kawai M."/>
            <person name="Futagami T."/>
            <person name="Toyoda A."/>
            <person name="Takaki Y."/>
            <person name="Nishi S."/>
            <person name="Hori S."/>
            <person name="Arai W."/>
            <person name="Tsubouchi T."/>
            <person name="Morono Y."/>
            <person name="Uchiyama I."/>
            <person name="Ito T."/>
            <person name="Fujiyama A."/>
            <person name="Inagaki F."/>
            <person name="Takami H."/>
        </authorList>
    </citation>
    <scope>NUCLEOTIDE SEQUENCE</scope>
    <source>
        <strain evidence="2">Expedition CK06-06</strain>
    </source>
</reference>
<gene>
    <name evidence="2" type="ORF">S06H3_33306</name>
</gene>
<protein>
    <recommendedName>
        <fullName evidence="3">Phospholipase D-like domain-containing protein</fullName>
    </recommendedName>
</protein>
<organism evidence="2">
    <name type="scientific">marine sediment metagenome</name>
    <dbReference type="NCBI Taxonomy" id="412755"/>
    <lineage>
        <taxon>unclassified sequences</taxon>
        <taxon>metagenomes</taxon>
        <taxon>ecological metagenomes</taxon>
    </lineage>
</organism>
<keyword evidence="1" id="KW-0175">Coiled coil</keyword>
<feature type="coiled-coil region" evidence="1">
    <location>
        <begin position="203"/>
        <end position="241"/>
    </location>
</feature>
<sequence length="276" mass="31907">VPENDNLIKFINFLPKIAVNKIEKNRLDIIKKFSIELGKIKFSSPENFDEKFNFHFLGTDNSNSFPISDEYRRLLIVSPFLSESFLNRFDNVKPKYLISMQNSLDKISDDTLKKYNKIWVLDELAEDKSEDDISRLSGLHAKLYIGENEKSVTLWNGSSNATHAGFSSQNVEALVELRGERRKVGINKFIDEKSENSIINFLKEYGKTTIDEEEKRKENLEKELEKKLEEYKANLLKMGLRMKIKPESEGVYKIIVCPKITTSKCSSEEIKGICYP</sequence>
<dbReference type="CDD" id="cd09176">
    <property type="entry name" value="PLDc_unchar6"/>
    <property type="match status" value="1"/>
</dbReference>
<accession>X1MSA6</accession>
<feature type="non-terminal residue" evidence="2">
    <location>
        <position position="276"/>
    </location>
</feature>
<dbReference type="AlphaFoldDB" id="X1MSA6"/>
<proteinExistence type="predicted"/>
<evidence type="ECO:0000313" key="2">
    <source>
        <dbReference type="EMBL" id="GAI20906.1"/>
    </source>
</evidence>
<feature type="non-terminal residue" evidence="2">
    <location>
        <position position="1"/>
    </location>
</feature>
<comment type="caution">
    <text evidence="2">The sequence shown here is derived from an EMBL/GenBank/DDBJ whole genome shotgun (WGS) entry which is preliminary data.</text>
</comment>
<dbReference type="Gene3D" id="3.30.870.10">
    <property type="entry name" value="Endonuclease Chain A"/>
    <property type="match status" value="1"/>
</dbReference>
<dbReference type="InterPro" id="IPR059166">
    <property type="entry name" value="PLD-like_cat"/>
</dbReference>
<evidence type="ECO:0000256" key="1">
    <source>
        <dbReference type="SAM" id="Coils"/>
    </source>
</evidence>
<name>X1MSA6_9ZZZZ</name>